<evidence type="ECO:0000256" key="1">
    <source>
        <dbReference type="ARBA" id="ARBA00005417"/>
    </source>
</evidence>
<dbReference type="Gene3D" id="3.40.50.300">
    <property type="entry name" value="P-loop containing nucleotide triphosphate hydrolases"/>
    <property type="match status" value="1"/>
</dbReference>
<dbReference type="PROSITE" id="PS00211">
    <property type="entry name" value="ABC_TRANSPORTER_1"/>
    <property type="match status" value="1"/>
</dbReference>
<comment type="similarity">
    <text evidence="1">Belongs to the ABC transporter superfamily.</text>
</comment>
<keyword evidence="4 7" id="KW-0067">ATP-binding</keyword>
<dbReference type="STRING" id="1185766.SAMN05216224_103110"/>
<keyword evidence="2" id="KW-0813">Transport</keyword>
<protein>
    <submittedName>
        <fullName evidence="7">ABC transporter ATP-binding protein</fullName>
    </submittedName>
</protein>
<keyword evidence="3" id="KW-0547">Nucleotide-binding</keyword>
<dbReference type="EMBL" id="JHEH01000003">
    <property type="protein sequence ID" value="KEP71153.1"/>
    <property type="molecule type" value="Genomic_DNA"/>
</dbReference>
<dbReference type="GO" id="GO:0005524">
    <property type="term" value="F:ATP binding"/>
    <property type="evidence" value="ECO:0007669"/>
    <property type="project" value="UniProtKB-KW"/>
</dbReference>
<evidence type="ECO:0000259" key="6">
    <source>
        <dbReference type="PROSITE" id="PS50893"/>
    </source>
</evidence>
<dbReference type="GO" id="GO:0015807">
    <property type="term" value="P:L-amino acid transport"/>
    <property type="evidence" value="ECO:0007669"/>
    <property type="project" value="TreeGrafter"/>
</dbReference>
<dbReference type="InterPro" id="IPR052156">
    <property type="entry name" value="BCAA_Transport_ATP-bd_LivF"/>
</dbReference>
<name>A0A074TQ65_9RHOB</name>
<dbReference type="SMART" id="SM00382">
    <property type="entry name" value="AAA"/>
    <property type="match status" value="1"/>
</dbReference>
<evidence type="ECO:0000256" key="2">
    <source>
        <dbReference type="ARBA" id="ARBA00022448"/>
    </source>
</evidence>
<dbReference type="eggNOG" id="COG0410">
    <property type="taxonomic scope" value="Bacteria"/>
</dbReference>
<dbReference type="AlphaFoldDB" id="A0A074TQ65"/>
<evidence type="ECO:0000313" key="8">
    <source>
        <dbReference type="Proteomes" id="UP000027725"/>
    </source>
</evidence>
<evidence type="ECO:0000313" key="7">
    <source>
        <dbReference type="EMBL" id="KEP71153.1"/>
    </source>
</evidence>
<dbReference type="Pfam" id="PF00005">
    <property type="entry name" value="ABC_tran"/>
    <property type="match status" value="1"/>
</dbReference>
<keyword evidence="8" id="KW-1185">Reference proteome</keyword>
<dbReference type="InterPro" id="IPR017871">
    <property type="entry name" value="ABC_transporter-like_CS"/>
</dbReference>
<dbReference type="CDD" id="cd03224">
    <property type="entry name" value="ABC_TM1139_LivF_branched"/>
    <property type="match status" value="1"/>
</dbReference>
<gene>
    <name evidence="7" type="ORF">DL1_10925</name>
</gene>
<dbReference type="SUPFAM" id="SSF52540">
    <property type="entry name" value="P-loop containing nucleoside triphosphate hydrolases"/>
    <property type="match status" value="1"/>
</dbReference>
<dbReference type="PANTHER" id="PTHR43820:SF5">
    <property type="entry name" value="HIGH-AFFINITY BRANCHED-CHAIN AMINO ACID TRANSPORT ATP-BINDING PROTEIN"/>
    <property type="match status" value="1"/>
</dbReference>
<dbReference type="OrthoDB" id="9806149at2"/>
<accession>A0A074TQ65</accession>
<sequence>MTLLTLEKVDVFYRDLQATFGVDLSVGQGEAVAIIGANGAGKSTLLRAIIGLTPVRNGRVVLDGRDITGLRCDKIARAGVALVPEGRRLFGSLTVEENLLMGAARARPGPWTLAAVYELFPAMREVRYSLAGNLSGGQQQMVSISRALLTNPRLLLCDELSLGLAPTIINDIYTCFTRIRETGVSLILVEQDTVKARDVSDRLYCLLKGQVTLEGASSEIRMDAIKAAYFGETAA</sequence>
<dbReference type="InterPro" id="IPR027417">
    <property type="entry name" value="P-loop_NTPase"/>
</dbReference>
<proteinExistence type="inferred from homology"/>
<evidence type="ECO:0000256" key="4">
    <source>
        <dbReference type="ARBA" id="ARBA00022840"/>
    </source>
</evidence>
<dbReference type="PANTHER" id="PTHR43820">
    <property type="entry name" value="HIGH-AFFINITY BRANCHED-CHAIN AMINO ACID TRANSPORT ATP-BINDING PROTEIN LIVF"/>
    <property type="match status" value="1"/>
</dbReference>
<comment type="caution">
    <text evidence="7">The sequence shown here is derived from an EMBL/GenBank/DDBJ whole genome shotgun (WGS) entry which is preliminary data.</text>
</comment>
<organism evidence="7 8">
    <name type="scientific">Thioclava dalianensis</name>
    <dbReference type="NCBI Taxonomy" id="1185766"/>
    <lineage>
        <taxon>Bacteria</taxon>
        <taxon>Pseudomonadati</taxon>
        <taxon>Pseudomonadota</taxon>
        <taxon>Alphaproteobacteria</taxon>
        <taxon>Rhodobacterales</taxon>
        <taxon>Paracoccaceae</taxon>
        <taxon>Thioclava</taxon>
    </lineage>
</organism>
<feature type="domain" description="ABC transporter" evidence="6">
    <location>
        <begin position="4"/>
        <end position="233"/>
    </location>
</feature>
<dbReference type="PROSITE" id="PS50893">
    <property type="entry name" value="ABC_TRANSPORTER_2"/>
    <property type="match status" value="1"/>
</dbReference>
<keyword evidence="5" id="KW-0029">Amino-acid transport</keyword>
<dbReference type="InterPro" id="IPR003593">
    <property type="entry name" value="AAA+_ATPase"/>
</dbReference>
<dbReference type="GO" id="GO:0015658">
    <property type="term" value="F:branched-chain amino acid transmembrane transporter activity"/>
    <property type="evidence" value="ECO:0007669"/>
    <property type="project" value="TreeGrafter"/>
</dbReference>
<dbReference type="GO" id="GO:0016887">
    <property type="term" value="F:ATP hydrolysis activity"/>
    <property type="evidence" value="ECO:0007669"/>
    <property type="project" value="InterPro"/>
</dbReference>
<evidence type="ECO:0000256" key="5">
    <source>
        <dbReference type="ARBA" id="ARBA00022970"/>
    </source>
</evidence>
<dbReference type="InterPro" id="IPR003439">
    <property type="entry name" value="ABC_transporter-like_ATP-bd"/>
</dbReference>
<dbReference type="Proteomes" id="UP000027725">
    <property type="component" value="Unassembled WGS sequence"/>
</dbReference>
<dbReference type="RefSeq" id="WP_038062712.1">
    <property type="nucleotide sequence ID" value="NZ_FOVB01000003.1"/>
</dbReference>
<evidence type="ECO:0000256" key="3">
    <source>
        <dbReference type="ARBA" id="ARBA00022741"/>
    </source>
</evidence>
<reference evidence="7 8" key="1">
    <citation type="submission" date="2014-03" db="EMBL/GenBank/DDBJ databases">
        <title>The draft genome sequence of Thioclava dalianensis DLFJ1-1.</title>
        <authorList>
            <person name="Lai Q."/>
            <person name="Shao Z."/>
        </authorList>
    </citation>
    <scope>NUCLEOTIDE SEQUENCE [LARGE SCALE GENOMIC DNA]</scope>
    <source>
        <strain evidence="7 8">DLFJ1-1</strain>
    </source>
</reference>